<keyword evidence="10" id="KW-1185">Reference proteome</keyword>
<dbReference type="GO" id="GO:0005886">
    <property type="term" value="C:plasma membrane"/>
    <property type="evidence" value="ECO:0007669"/>
    <property type="project" value="UniProtKB-SubCell"/>
</dbReference>
<dbReference type="Proteomes" id="UP000283587">
    <property type="component" value="Unassembled WGS sequence"/>
</dbReference>
<keyword evidence="3" id="KW-1003">Cell membrane</keyword>
<dbReference type="GO" id="GO:0055085">
    <property type="term" value="P:transmembrane transport"/>
    <property type="evidence" value="ECO:0007669"/>
    <property type="project" value="InterPro"/>
</dbReference>
<comment type="caution">
    <text evidence="9">The sequence shown here is derived from an EMBL/GenBank/DDBJ whole genome shotgun (WGS) entry which is preliminary data.</text>
</comment>
<dbReference type="OrthoDB" id="9786495at2"/>
<evidence type="ECO:0000256" key="6">
    <source>
        <dbReference type="ARBA" id="ARBA00023136"/>
    </source>
</evidence>
<evidence type="ECO:0000256" key="2">
    <source>
        <dbReference type="ARBA" id="ARBA00022448"/>
    </source>
</evidence>
<dbReference type="InterPro" id="IPR000515">
    <property type="entry name" value="MetI-like"/>
</dbReference>
<organism evidence="9 10">
    <name type="scientific">Paracoccus siganidrum</name>
    <dbReference type="NCBI Taxonomy" id="1276757"/>
    <lineage>
        <taxon>Bacteria</taxon>
        <taxon>Pseudomonadati</taxon>
        <taxon>Pseudomonadota</taxon>
        <taxon>Alphaproteobacteria</taxon>
        <taxon>Rhodobacterales</taxon>
        <taxon>Paracoccaceae</taxon>
        <taxon>Paracoccus</taxon>
    </lineage>
</organism>
<dbReference type="Pfam" id="PF00528">
    <property type="entry name" value="BPD_transp_1"/>
    <property type="match status" value="1"/>
</dbReference>
<feature type="transmembrane region" description="Helical" evidence="7">
    <location>
        <begin position="116"/>
        <end position="135"/>
    </location>
</feature>
<dbReference type="SUPFAM" id="SSF161098">
    <property type="entry name" value="MetI-like"/>
    <property type="match status" value="1"/>
</dbReference>
<keyword evidence="6 7" id="KW-0472">Membrane</keyword>
<evidence type="ECO:0000256" key="4">
    <source>
        <dbReference type="ARBA" id="ARBA00022692"/>
    </source>
</evidence>
<comment type="similarity">
    <text evidence="7">Belongs to the binding-protein-dependent transport system permease family.</text>
</comment>
<keyword evidence="4 7" id="KW-0812">Transmembrane</keyword>
<reference evidence="10" key="1">
    <citation type="submission" date="2018-09" db="EMBL/GenBank/DDBJ databases">
        <title>Paracoccus onubensis nov. sp. a moderate halophilic bacterium isolated from Gruta de las Maravillas (Aracena, Spain).</title>
        <authorList>
            <person name="Jurado V."/>
            <person name="Gutierrez-Patricio S."/>
            <person name="Gonzalez-Pimentel J.L."/>
            <person name="Miller A.Z."/>
            <person name="Laiz L."/>
            <person name="Saiz-Jimenez C."/>
        </authorList>
    </citation>
    <scope>NUCLEOTIDE SEQUENCE [LARGE SCALE GENOMIC DNA]</scope>
    <source>
        <strain evidence="10">DSM 26381</strain>
    </source>
</reference>
<evidence type="ECO:0000256" key="7">
    <source>
        <dbReference type="RuleBase" id="RU363032"/>
    </source>
</evidence>
<evidence type="ECO:0000259" key="8">
    <source>
        <dbReference type="PROSITE" id="PS50928"/>
    </source>
</evidence>
<gene>
    <name evidence="9" type="ORF">D3P05_08290</name>
</gene>
<dbReference type="PROSITE" id="PS50928">
    <property type="entry name" value="ABC_TM1"/>
    <property type="match status" value="1"/>
</dbReference>
<evidence type="ECO:0000313" key="9">
    <source>
        <dbReference type="EMBL" id="RJL18097.1"/>
    </source>
</evidence>
<dbReference type="PANTHER" id="PTHR30151">
    <property type="entry name" value="ALKANE SULFONATE ABC TRANSPORTER-RELATED, MEMBRANE SUBUNIT"/>
    <property type="match status" value="1"/>
</dbReference>
<feature type="transmembrane region" description="Helical" evidence="7">
    <location>
        <begin position="57"/>
        <end position="76"/>
    </location>
</feature>
<evidence type="ECO:0000256" key="1">
    <source>
        <dbReference type="ARBA" id="ARBA00004651"/>
    </source>
</evidence>
<accession>A0A419A806</accession>
<evidence type="ECO:0000313" key="10">
    <source>
        <dbReference type="Proteomes" id="UP000283587"/>
    </source>
</evidence>
<sequence>MGTALAVAAGFLLAWQALVVATGLPPFLLPGPVAVAEALSSHRTVLARAVLRTATEILAGFTLGAGTGAALAVAMAGFPRLAAALRPVLLISQVIPIFALAPILTLWLGYGMAPKIVVAALICFFPVASAFLDGLMRTSPACLDLARTMGANGWREMWHLRIPMALPMLGSGLKLAAVYAPIGAVIGEWVGGSEGLGAVMIHANGRMRIDLTFAALALVTLLALAFHATVSWMVRRGFARFA</sequence>
<dbReference type="CDD" id="cd06261">
    <property type="entry name" value="TM_PBP2"/>
    <property type="match status" value="1"/>
</dbReference>
<evidence type="ECO:0000256" key="3">
    <source>
        <dbReference type="ARBA" id="ARBA00022475"/>
    </source>
</evidence>
<evidence type="ECO:0000256" key="5">
    <source>
        <dbReference type="ARBA" id="ARBA00022989"/>
    </source>
</evidence>
<dbReference type="AlphaFoldDB" id="A0A419A806"/>
<proteinExistence type="inferred from homology"/>
<feature type="transmembrane region" description="Helical" evidence="7">
    <location>
        <begin position="165"/>
        <end position="191"/>
    </location>
</feature>
<dbReference type="Gene3D" id="1.10.3720.10">
    <property type="entry name" value="MetI-like"/>
    <property type="match status" value="1"/>
</dbReference>
<keyword evidence="2 7" id="KW-0813">Transport</keyword>
<feature type="transmembrane region" description="Helical" evidence="7">
    <location>
        <begin position="211"/>
        <end position="234"/>
    </location>
</feature>
<name>A0A419A806_9RHOB</name>
<feature type="transmembrane region" description="Helical" evidence="7">
    <location>
        <begin position="88"/>
        <end position="110"/>
    </location>
</feature>
<keyword evidence="5 7" id="KW-1133">Transmembrane helix</keyword>
<dbReference type="EMBL" id="QZEW01000028">
    <property type="protein sequence ID" value="RJL18097.1"/>
    <property type="molecule type" value="Genomic_DNA"/>
</dbReference>
<comment type="subcellular location">
    <subcellularLocation>
        <location evidence="1 7">Cell membrane</location>
        <topology evidence="1 7">Multi-pass membrane protein</topology>
    </subcellularLocation>
</comment>
<feature type="domain" description="ABC transmembrane type-1" evidence="8">
    <location>
        <begin position="46"/>
        <end position="230"/>
    </location>
</feature>
<protein>
    <submittedName>
        <fullName evidence="9">ABC transporter permease</fullName>
    </submittedName>
</protein>
<dbReference type="PANTHER" id="PTHR30151:SF20">
    <property type="entry name" value="ABC TRANSPORTER PERMEASE PROTEIN HI_0355-RELATED"/>
    <property type="match status" value="1"/>
</dbReference>
<dbReference type="InterPro" id="IPR035906">
    <property type="entry name" value="MetI-like_sf"/>
</dbReference>